<evidence type="ECO:0000256" key="6">
    <source>
        <dbReference type="ARBA" id="ARBA00022792"/>
    </source>
</evidence>
<dbReference type="Gene3D" id="1.50.40.10">
    <property type="entry name" value="Mitochondrial carrier domain"/>
    <property type="match status" value="1"/>
</dbReference>
<evidence type="ECO:0000256" key="4">
    <source>
        <dbReference type="ARBA" id="ARBA00022692"/>
    </source>
</evidence>
<dbReference type="PANTHER" id="PTHR45667">
    <property type="entry name" value="S-ADENOSYLMETHIONINE MITOCHONDRIAL CARRIER PROTEIN"/>
    <property type="match status" value="1"/>
</dbReference>
<dbReference type="AlphaFoldDB" id="A0ABD0KSG6"/>
<dbReference type="PRINTS" id="PR00926">
    <property type="entry name" value="MITOCARRIER"/>
</dbReference>
<dbReference type="InterPro" id="IPR002067">
    <property type="entry name" value="MCP"/>
</dbReference>
<evidence type="ECO:0000313" key="14">
    <source>
        <dbReference type="Proteomes" id="UP001519460"/>
    </source>
</evidence>
<evidence type="ECO:0000256" key="3">
    <source>
        <dbReference type="ARBA" id="ARBA00022448"/>
    </source>
</evidence>
<keyword evidence="3 11" id="KW-0813">Transport</keyword>
<feature type="transmembrane region" description="Helical" evidence="12">
    <location>
        <begin position="58"/>
        <end position="78"/>
    </location>
</feature>
<evidence type="ECO:0000256" key="8">
    <source>
        <dbReference type="ARBA" id="ARBA00023128"/>
    </source>
</evidence>
<feature type="repeat" description="Solcar" evidence="10">
    <location>
        <begin position="187"/>
        <end position="275"/>
    </location>
</feature>
<feature type="repeat" description="Solcar" evidence="10">
    <location>
        <begin position="96"/>
        <end position="178"/>
    </location>
</feature>
<gene>
    <name evidence="13" type="ORF">BaRGS_00019125</name>
</gene>
<evidence type="ECO:0000256" key="1">
    <source>
        <dbReference type="ARBA" id="ARBA00004448"/>
    </source>
</evidence>
<keyword evidence="14" id="KW-1185">Reference proteome</keyword>
<accession>A0ABD0KSG6</accession>
<evidence type="ECO:0000256" key="10">
    <source>
        <dbReference type="PROSITE-ProRule" id="PRU00282"/>
    </source>
</evidence>
<protein>
    <submittedName>
        <fullName evidence="13">Uncharacterized protein</fullName>
    </submittedName>
</protein>
<proteinExistence type="inferred from homology"/>
<dbReference type="InterPro" id="IPR023395">
    <property type="entry name" value="MCP_dom_sf"/>
</dbReference>
<dbReference type="Pfam" id="PF00153">
    <property type="entry name" value="Mito_carr"/>
    <property type="match status" value="3"/>
</dbReference>
<dbReference type="InterPro" id="IPR018108">
    <property type="entry name" value="MCP_transmembrane"/>
</dbReference>
<keyword evidence="4 10" id="KW-0812">Transmembrane</keyword>
<comment type="similarity">
    <text evidence="2 11">Belongs to the mitochondrial carrier (TC 2.A.29) family.</text>
</comment>
<evidence type="ECO:0000256" key="12">
    <source>
        <dbReference type="SAM" id="Phobius"/>
    </source>
</evidence>
<evidence type="ECO:0000313" key="13">
    <source>
        <dbReference type="EMBL" id="KAK7489730.1"/>
    </source>
</evidence>
<evidence type="ECO:0000256" key="11">
    <source>
        <dbReference type="RuleBase" id="RU000488"/>
    </source>
</evidence>
<keyword evidence="7 12" id="KW-1133">Transmembrane helix</keyword>
<dbReference type="GO" id="GO:0005743">
    <property type="term" value="C:mitochondrial inner membrane"/>
    <property type="evidence" value="ECO:0007669"/>
    <property type="project" value="UniProtKB-SubCell"/>
</dbReference>
<keyword evidence="9 10" id="KW-0472">Membrane</keyword>
<keyword evidence="6" id="KW-0999">Mitochondrion inner membrane</keyword>
<evidence type="ECO:0000256" key="7">
    <source>
        <dbReference type="ARBA" id="ARBA00022989"/>
    </source>
</evidence>
<feature type="repeat" description="Solcar" evidence="10">
    <location>
        <begin position="14"/>
        <end position="87"/>
    </location>
</feature>
<evidence type="ECO:0000256" key="2">
    <source>
        <dbReference type="ARBA" id="ARBA00006375"/>
    </source>
</evidence>
<comment type="subcellular location">
    <subcellularLocation>
        <location evidence="1">Mitochondrion inner membrane</location>
        <topology evidence="1">Multi-pass membrane protein</topology>
    </subcellularLocation>
</comment>
<sequence>MEDVSLTESFVPPTDFRVALLAGGMAGTSVDVVLFPLDTIKTRLQSQQGFKASGGFRGIYSGLLSATLGSAPTAALFFCSYEMTKHALHKMAGERWAPACHMTAASVGEVMACLTRVPVEVVKQRAQASPSLSSVTVFRQTLAAEGARGLYRGYVTTVAREIPFSLIQFPLWELLKKEWSLRTQQPVAAWQSSICGAVAGGISASLTTPLDVAKTRIMLAEKGSAVAEGSMTYVMKQVYLERGVAGLFSGVVPRVTWISVGGAIFLGVYDKVRLVLQPWMRSERCGL</sequence>
<dbReference type="SUPFAM" id="SSF103506">
    <property type="entry name" value="Mitochondrial carrier"/>
    <property type="match status" value="1"/>
</dbReference>
<evidence type="ECO:0000256" key="9">
    <source>
        <dbReference type="ARBA" id="ARBA00023136"/>
    </source>
</evidence>
<comment type="caution">
    <text evidence="13">The sequence shown here is derived from an EMBL/GenBank/DDBJ whole genome shotgun (WGS) entry which is preliminary data.</text>
</comment>
<keyword evidence="8" id="KW-0496">Mitochondrion</keyword>
<keyword evidence="5" id="KW-0677">Repeat</keyword>
<dbReference type="Proteomes" id="UP001519460">
    <property type="component" value="Unassembled WGS sequence"/>
</dbReference>
<dbReference type="PROSITE" id="PS50920">
    <property type="entry name" value="SOLCAR"/>
    <property type="match status" value="3"/>
</dbReference>
<organism evidence="13 14">
    <name type="scientific">Batillaria attramentaria</name>
    <dbReference type="NCBI Taxonomy" id="370345"/>
    <lineage>
        <taxon>Eukaryota</taxon>
        <taxon>Metazoa</taxon>
        <taxon>Spiralia</taxon>
        <taxon>Lophotrochozoa</taxon>
        <taxon>Mollusca</taxon>
        <taxon>Gastropoda</taxon>
        <taxon>Caenogastropoda</taxon>
        <taxon>Sorbeoconcha</taxon>
        <taxon>Cerithioidea</taxon>
        <taxon>Batillariidae</taxon>
        <taxon>Batillaria</taxon>
    </lineage>
</organism>
<dbReference type="EMBL" id="JACVVK020000135">
    <property type="protein sequence ID" value="KAK7489730.1"/>
    <property type="molecule type" value="Genomic_DNA"/>
</dbReference>
<name>A0ABD0KSG6_9CAEN</name>
<evidence type="ECO:0000256" key="5">
    <source>
        <dbReference type="ARBA" id="ARBA00022737"/>
    </source>
</evidence>
<reference evidence="13 14" key="1">
    <citation type="journal article" date="2023" name="Sci. Data">
        <title>Genome assembly of the Korean intertidal mud-creeper Batillaria attramentaria.</title>
        <authorList>
            <person name="Patra A.K."/>
            <person name="Ho P.T."/>
            <person name="Jun S."/>
            <person name="Lee S.J."/>
            <person name="Kim Y."/>
            <person name="Won Y.J."/>
        </authorList>
    </citation>
    <scope>NUCLEOTIDE SEQUENCE [LARGE SCALE GENOMIC DNA]</scope>
    <source>
        <strain evidence="13">Wonlab-2016</strain>
    </source>
</reference>
<dbReference type="FunFam" id="1.50.40.10:FF:000018">
    <property type="entry name" value="S-adenosylmethionine mitochondrial carrier protein-like"/>
    <property type="match status" value="1"/>
</dbReference>